<feature type="region of interest" description="Disordered" evidence="1">
    <location>
        <begin position="331"/>
        <end position="374"/>
    </location>
</feature>
<dbReference type="EMBL" id="CAUYUJ010018022">
    <property type="protein sequence ID" value="CAK0879956.1"/>
    <property type="molecule type" value="Genomic_DNA"/>
</dbReference>
<protein>
    <submittedName>
        <fullName evidence="2">Uncharacterized protein</fullName>
    </submittedName>
</protein>
<proteinExistence type="predicted"/>
<evidence type="ECO:0000256" key="1">
    <source>
        <dbReference type="SAM" id="MobiDB-lite"/>
    </source>
</evidence>
<feature type="region of interest" description="Disordered" evidence="1">
    <location>
        <begin position="755"/>
        <end position="778"/>
    </location>
</feature>
<evidence type="ECO:0000313" key="3">
    <source>
        <dbReference type="Proteomes" id="UP001189429"/>
    </source>
</evidence>
<gene>
    <name evidence="2" type="ORF">PCOR1329_LOCUS63242</name>
</gene>
<sequence length="778" mass="85492">MDWLSSVLLAGFVVYAVIHQLSVCGLGPDIHFIHYDVEVNFFINVFLNVCPIVLNFKLVQSYGRDLRLEAKCTKVSVQAASDVGRALVDFDLDKAHYLMTRMEEDSPIFEPLMKLIDNLRTYRPFLPAYLFPAAPDGQCDPTNRIIAEAISGKATSWSHVTTAVERLRDPDYSLNDFHTDMETAFPELQLYTVESDGSLCSSGRTSLEEYQRTLGALYSVYCIARLDMDGKEIFSFGVDVNGKPMTATSGESEAQKIVFYRSMDWRRMLELFARAGLLKVSSREGKRTFKAGRRSIEEAPVCTLTSLDVDSSRPSMNSSYVLPIKSITSSRTGDQFPRELSVKPSKSQRDSELSFRSATTPVAKRRTFSPQDPHDCDEDWNLRIEVDVERMTAFLALTAIHDMGRRIMKNPCLSMTVHKRHAPYQGVAEGCQIHDHDLALMYVMEHFPGLLPSFHGLGPGQRAAVFFSQGKMGFNNGWLVQGEAPPGALFSKFKEVITLGGASEPDICFYFAHWLTDLAGAEPFGARPWPGSEKFAQKFPIKVLRAFLDSFNYVGRLSRSSEVEVMEEYLHGRWLALDLPEDAVPEGCAVASRRVALMAQGFELAAVTALKALPAVDRDLLAAELARTGLQEQFASGPPAVCARPLGPALLVYYAPALVQKAGAAEAGGALLVLAAVCRAARELFPLEAGAHAVRSTVVIRIEALKVLTPQQIGAAGPWLLRRVSPDDAVAVPCGSDGADDTGEDVALIRLPDLGAIEPGDAPSWHRSRPNTLEPPAP</sequence>
<name>A0ABN9W1R8_9DINO</name>
<comment type="caution">
    <text evidence="2">The sequence shown here is derived from an EMBL/GenBank/DDBJ whole genome shotgun (WGS) entry which is preliminary data.</text>
</comment>
<reference evidence="2" key="1">
    <citation type="submission" date="2023-10" db="EMBL/GenBank/DDBJ databases">
        <authorList>
            <person name="Chen Y."/>
            <person name="Shah S."/>
            <person name="Dougan E. K."/>
            <person name="Thang M."/>
            <person name="Chan C."/>
        </authorList>
    </citation>
    <scope>NUCLEOTIDE SEQUENCE [LARGE SCALE GENOMIC DNA]</scope>
</reference>
<evidence type="ECO:0000313" key="2">
    <source>
        <dbReference type="EMBL" id="CAK0879956.1"/>
    </source>
</evidence>
<organism evidence="2 3">
    <name type="scientific">Prorocentrum cordatum</name>
    <dbReference type="NCBI Taxonomy" id="2364126"/>
    <lineage>
        <taxon>Eukaryota</taxon>
        <taxon>Sar</taxon>
        <taxon>Alveolata</taxon>
        <taxon>Dinophyceae</taxon>
        <taxon>Prorocentrales</taxon>
        <taxon>Prorocentraceae</taxon>
        <taxon>Prorocentrum</taxon>
    </lineage>
</organism>
<keyword evidence="3" id="KW-1185">Reference proteome</keyword>
<feature type="compositionally biased region" description="Basic and acidic residues" evidence="1">
    <location>
        <begin position="336"/>
        <end position="353"/>
    </location>
</feature>
<accession>A0ABN9W1R8</accession>
<dbReference type="Proteomes" id="UP001189429">
    <property type="component" value="Unassembled WGS sequence"/>
</dbReference>